<evidence type="ECO:0000313" key="3">
    <source>
        <dbReference type="Proteomes" id="UP000467840"/>
    </source>
</evidence>
<organism evidence="2 3">
    <name type="scientific">Hevea brasiliensis</name>
    <name type="common">Para rubber tree</name>
    <name type="synonym">Siphonia brasiliensis</name>
    <dbReference type="NCBI Taxonomy" id="3981"/>
    <lineage>
        <taxon>Eukaryota</taxon>
        <taxon>Viridiplantae</taxon>
        <taxon>Streptophyta</taxon>
        <taxon>Embryophyta</taxon>
        <taxon>Tracheophyta</taxon>
        <taxon>Spermatophyta</taxon>
        <taxon>Magnoliopsida</taxon>
        <taxon>eudicotyledons</taxon>
        <taxon>Gunneridae</taxon>
        <taxon>Pentapetalae</taxon>
        <taxon>rosids</taxon>
        <taxon>fabids</taxon>
        <taxon>Malpighiales</taxon>
        <taxon>Euphorbiaceae</taxon>
        <taxon>Crotonoideae</taxon>
        <taxon>Micrandreae</taxon>
        <taxon>Hevea</taxon>
    </lineage>
</organism>
<gene>
    <name evidence="2" type="ORF">GH714_011233</name>
</gene>
<evidence type="ECO:0000313" key="2">
    <source>
        <dbReference type="EMBL" id="KAF2294417.1"/>
    </source>
</evidence>
<name>A0A6A6L0Z8_HEVBR</name>
<dbReference type="Proteomes" id="UP000467840">
    <property type="component" value="Chromosome 7"/>
</dbReference>
<proteinExistence type="predicted"/>
<feature type="region of interest" description="Disordered" evidence="1">
    <location>
        <begin position="38"/>
        <end position="77"/>
    </location>
</feature>
<comment type="caution">
    <text evidence="2">The sequence shown here is derived from an EMBL/GenBank/DDBJ whole genome shotgun (WGS) entry which is preliminary data.</text>
</comment>
<accession>A0A6A6L0Z8</accession>
<dbReference type="EMBL" id="JAAGAX010000013">
    <property type="protein sequence ID" value="KAF2294417.1"/>
    <property type="molecule type" value="Genomic_DNA"/>
</dbReference>
<sequence length="152" mass="15993">MVRDGCDFVASEHRTMAPKTAASRGHCVNRGHGIRRIRLSDVGRPHRDPAVPPLPLEEVADHDELHEGRDENGDSASHGIVSGAYVALAPPHPLAPIVAPPIPPIASPPIPLVAPPVPPTVRLVPLVVTTLIPPTVPAVPFQLNPNLGAFIA</sequence>
<keyword evidence="3" id="KW-1185">Reference proteome</keyword>
<dbReference type="AlphaFoldDB" id="A0A6A6L0Z8"/>
<reference evidence="2 3" key="1">
    <citation type="journal article" date="2020" name="Mol. Plant">
        <title>The Chromosome-Based Rubber Tree Genome Provides New Insights into Spurge Genome Evolution and Rubber Biosynthesis.</title>
        <authorList>
            <person name="Liu J."/>
            <person name="Shi C."/>
            <person name="Shi C.C."/>
            <person name="Li W."/>
            <person name="Zhang Q.J."/>
            <person name="Zhang Y."/>
            <person name="Li K."/>
            <person name="Lu H.F."/>
            <person name="Shi C."/>
            <person name="Zhu S.T."/>
            <person name="Xiao Z.Y."/>
            <person name="Nan H."/>
            <person name="Yue Y."/>
            <person name="Zhu X.G."/>
            <person name="Wu Y."/>
            <person name="Hong X.N."/>
            <person name="Fan G.Y."/>
            <person name="Tong Y."/>
            <person name="Zhang D."/>
            <person name="Mao C.L."/>
            <person name="Liu Y.L."/>
            <person name="Hao S.J."/>
            <person name="Liu W.Q."/>
            <person name="Lv M.Q."/>
            <person name="Zhang H.B."/>
            <person name="Liu Y."/>
            <person name="Hu-Tang G.R."/>
            <person name="Wang J.P."/>
            <person name="Wang J.H."/>
            <person name="Sun Y.H."/>
            <person name="Ni S.B."/>
            <person name="Chen W.B."/>
            <person name="Zhang X.C."/>
            <person name="Jiao Y.N."/>
            <person name="Eichler E.E."/>
            <person name="Li G.H."/>
            <person name="Liu X."/>
            <person name="Gao L.Z."/>
        </authorList>
    </citation>
    <scope>NUCLEOTIDE SEQUENCE [LARGE SCALE GENOMIC DNA]</scope>
    <source>
        <strain evidence="3">cv. GT1</strain>
        <tissue evidence="2">Leaf</tissue>
    </source>
</reference>
<feature type="compositionally biased region" description="Basic and acidic residues" evidence="1">
    <location>
        <begin position="38"/>
        <end position="49"/>
    </location>
</feature>
<evidence type="ECO:0000256" key="1">
    <source>
        <dbReference type="SAM" id="MobiDB-lite"/>
    </source>
</evidence>
<feature type="compositionally biased region" description="Basic and acidic residues" evidence="1">
    <location>
        <begin position="62"/>
        <end position="72"/>
    </location>
</feature>
<protein>
    <submittedName>
        <fullName evidence="2">Uncharacterized protein</fullName>
    </submittedName>
</protein>